<dbReference type="Pfam" id="PF05228">
    <property type="entry name" value="CHASE4"/>
    <property type="match status" value="1"/>
</dbReference>
<proteinExistence type="predicted"/>
<feature type="transmembrane region" description="Helical" evidence="1">
    <location>
        <begin position="251"/>
        <end position="270"/>
    </location>
</feature>
<evidence type="ECO:0000259" key="3">
    <source>
        <dbReference type="PROSITE" id="PS50887"/>
    </source>
</evidence>
<evidence type="ECO:0000313" key="4">
    <source>
        <dbReference type="EMBL" id="MBB5711045.1"/>
    </source>
</evidence>
<dbReference type="PANTHER" id="PTHR44757">
    <property type="entry name" value="DIGUANYLATE CYCLASE DGCP"/>
    <property type="match status" value="1"/>
</dbReference>
<keyword evidence="1" id="KW-0812">Transmembrane</keyword>
<dbReference type="Pfam" id="PF00563">
    <property type="entry name" value="EAL"/>
    <property type="match status" value="1"/>
</dbReference>
<feature type="domain" description="EAL" evidence="2">
    <location>
        <begin position="463"/>
        <end position="713"/>
    </location>
</feature>
<dbReference type="Pfam" id="PF00990">
    <property type="entry name" value="GGDEF"/>
    <property type="match status" value="1"/>
</dbReference>
<sequence length="731" mass="79872">MPALAAVFVLAGILAAVMLLSAGQANQLAAGRQELLAGTVLKQSMAQVAHDQEAVTVWDDAVQEVRRLSPDPNWLDANLGIWLHTYYRHDEAYIIDGEDRPIYAMEAGKRVPPRHFATASAIAEPLIAVLRHKLSNLDRAQIESQRSPGAVDLALVRNHPSIVSVKPIISESGLQPQVPGREYLHISVRYLDRSFAADLAQEYQLDAARFETEAAPLARERAVALRSKSGRPLGYLVWQPFGPGALMIERMAPVAAGALLLMLAIVAWLLQRTRRSMLQLEASQAQSQHLAFHDALTGLANRALFDERLTRALAQAQQRSGSVALLYFDLDRFKHVNDTLGHPAGDQLICEMARRLVDSTRSTDIVARIGGDEFAVIQTNINSVAEAELLCMRVVEAASEPFVLAGNQLNVGVSIGVALSPKDANDRTELARKADIALYEAKAAGRGRYVFFAEHMDDSIRHRLDVERDLRAALAAGDEMRVLYQPLYSAQAGKITGAEALVRWHHPQKGLMAPSTFIPVAESTGLIEPLGEWVLEQACEAAVTLPLDSISVNVSAVQLRNTKFAERVFEILDLTGLEPSRLELEITETSFIESAATCQPNLDLLRKSGIRIALDDFGTGYSSFSHLCHFDIDRIKIDQSFVNAIDVREGGSAIIQAIVDLAKASGMQVTAEGVETSEQRSFLQKAGCNSLQGYLLSRPVPLEQLTGMLVRSKGIRIADAVEISDLEASRA</sequence>
<dbReference type="InterPro" id="IPR007892">
    <property type="entry name" value="CHASE4"/>
</dbReference>
<evidence type="ECO:0000313" key="5">
    <source>
        <dbReference type="Proteomes" id="UP000527143"/>
    </source>
</evidence>
<dbReference type="Gene3D" id="3.30.70.270">
    <property type="match status" value="1"/>
</dbReference>
<dbReference type="PROSITE" id="PS50883">
    <property type="entry name" value="EAL"/>
    <property type="match status" value="1"/>
</dbReference>
<dbReference type="InterPro" id="IPR035919">
    <property type="entry name" value="EAL_sf"/>
</dbReference>
<keyword evidence="1" id="KW-1133">Transmembrane helix</keyword>
<organism evidence="4 5">
    <name type="scientific">Sphingomonas xinjiangensis</name>
    <dbReference type="NCBI Taxonomy" id="643568"/>
    <lineage>
        <taxon>Bacteria</taxon>
        <taxon>Pseudomonadati</taxon>
        <taxon>Pseudomonadota</taxon>
        <taxon>Alphaproteobacteria</taxon>
        <taxon>Sphingomonadales</taxon>
        <taxon>Sphingomonadaceae</taxon>
        <taxon>Sphingomonas</taxon>
    </lineage>
</organism>
<dbReference type="PANTHER" id="PTHR44757:SF2">
    <property type="entry name" value="BIOFILM ARCHITECTURE MAINTENANCE PROTEIN MBAA"/>
    <property type="match status" value="1"/>
</dbReference>
<dbReference type="NCBIfam" id="TIGR00254">
    <property type="entry name" value="GGDEF"/>
    <property type="match status" value="1"/>
</dbReference>
<dbReference type="GO" id="GO:0003824">
    <property type="term" value="F:catalytic activity"/>
    <property type="evidence" value="ECO:0007669"/>
    <property type="project" value="UniProtKB-ARBA"/>
</dbReference>
<keyword evidence="1" id="KW-0472">Membrane</keyword>
<protein>
    <submittedName>
        <fullName evidence="4">Diguanylate cyclase (GGDEF)-like protein</fullName>
    </submittedName>
</protein>
<dbReference type="RefSeq" id="WP_246352341.1">
    <property type="nucleotide sequence ID" value="NZ_JACIJF010000005.1"/>
</dbReference>
<dbReference type="SMART" id="SM00267">
    <property type="entry name" value="GGDEF"/>
    <property type="match status" value="1"/>
</dbReference>
<accession>A0A840YFG7</accession>
<dbReference type="FunFam" id="3.30.70.270:FF:000001">
    <property type="entry name" value="Diguanylate cyclase domain protein"/>
    <property type="match status" value="1"/>
</dbReference>
<dbReference type="InterPro" id="IPR001633">
    <property type="entry name" value="EAL_dom"/>
</dbReference>
<dbReference type="SUPFAM" id="SSF141868">
    <property type="entry name" value="EAL domain-like"/>
    <property type="match status" value="1"/>
</dbReference>
<dbReference type="Proteomes" id="UP000527143">
    <property type="component" value="Unassembled WGS sequence"/>
</dbReference>
<keyword evidence="5" id="KW-1185">Reference proteome</keyword>
<dbReference type="InterPro" id="IPR043128">
    <property type="entry name" value="Rev_trsase/Diguanyl_cyclase"/>
</dbReference>
<dbReference type="InterPro" id="IPR000160">
    <property type="entry name" value="GGDEF_dom"/>
</dbReference>
<feature type="domain" description="GGDEF" evidence="3">
    <location>
        <begin position="321"/>
        <end position="454"/>
    </location>
</feature>
<dbReference type="CDD" id="cd01949">
    <property type="entry name" value="GGDEF"/>
    <property type="match status" value="1"/>
</dbReference>
<dbReference type="SUPFAM" id="SSF55073">
    <property type="entry name" value="Nucleotide cyclase"/>
    <property type="match status" value="1"/>
</dbReference>
<dbReference type="SMART" id="SM00052">
    <property type="entry name" value="EAL"/>
    <property type="match status" value="1"/>
</dbReference>
<dbReference type="InterPro" id="IPR029787">
    <property type="entry name" value="Nucleotide_cyclase"/>
</dbReference>
<evidence type="ECO:0000259" key="2">
    <source>
        <dbReference type="PROSITE" id="PS50883"/>
    </source>
</evidence>
<dbReference type="PROSITE" id="PS50887">
    <property type="entry name" value="GGDEF"/>
    <property type="match status" value="1"/>
</dbReference>
<dbReference type="CDD" id="cd01948">
    <property type="entry name" value="EAL"/>
    <property type="match status" value="1"/>
</dbReference>
<dbReference type="AlphaFoldDB" id="A0A840YFG7"/>
<name>A0A840YFG7_9SPHN</name>
<dbReference type="InterPro" id="IPR052155">
    <property type="entry name" value="Biofilm_reg_signaling"/>
</dbReference>
<gene>
    <name evidence="4" type="ORF">FHT02_002285</name>
</gene>
<dbReference type="EMBL" id="JACIJF010000005">
    <property type="protein sequence ID" value="MBB5711045.1"/>
    <property type="molecule type" value="Genomic_DNA"/>
</dbReference>
<dbReference type="Gene3D" id="3.20.20.450">
    <property type="entry name" value="EAL domain"/>
    <property type="match status" value="1"/>
</dbReference>
<comment type="caution">
    <text evidence="4">The sequence shown here is derived from an EMBL/GenBank/DDBJ whole genome shotgun (WGS) entry which is preliminary data.</text>
</comment>
<reference evidence="4 5" key="1">
    <citation type="submission" date="2020-08" db="EMBL/GenBank/DDBJ databases">
        <title>Genomic Encyclopedia of Type Strains, Phase IV (KMG-IV): sequencing the most valuable type-strain genomes for metagenomic binning, comparative biology and taxonomic classification.</title>
        <authorList>
            <person name="Goeker M."/>
        </authorList>
    </citation>
    <scope>NUCLEOTIDE SEQUENCE [LARGE SCALE GENOMIC DNA]</scope>
    <source>
        <strain evidence="4 5">DSM 26736</strain>
    </source>
</reference>
<evidence type="ECO:0000256" key="1">
    <source>
        <dbReference type="SAM" id="Phobius"/>
    </source>
</evidence>